<keyword evidence="1" id="KW-0812">Transmembrane</keyword>
<sequence length="71" mass="8010">MEKKNMDKQKANLINGLTLVIVIVWLFIVMMNATLSFTEGIAFIDHSLVWATLSLAVSLFALRLASKDKER</sequence>
<evidence type="ECO:0000313" key="3">
    <source>
        <dbReference type="Proteomes" id="UP001529255"/>
    </source>
</evidence>
<keyword evidence="1" id="KW-0472">Membrane</keyword>
<keyword evidence="3" id="KW-1185">Reference proteome</keyword>
<feature type="transmembrane region" description="Helical" evidence="1">
    <location>
        <begin position="47"/>
        <end position="65"/>
    </location>
</feature>
<evidence type="ECO:0000256" key="1">
    <source>
        <dbReference type="SAM" id="Phobius"/>
    </source>
</evidence>
<organism evidence="2 3">
    <name type="scientific">Streptococcus raffinosi</name>
    <dbReference type="NCBI Taxonomy" id="3053355"/>
    <lineage>
        <taxon>Bacteria</taxon>
        <taxon>Bacillati</taxon>
        <taxon>Bacillota</taxon>
        <taxon>Bacilli</taxon>
        <taxon>Lactobacillales</taxon>
        <taxon>Streptococcaceae</taxon>
        <taxon>Streptococcus</taxon>
    </lineage>
</organism>
<reference evidence="2 3" key="1">
    <citation type="submission" date="2023-06" db="EMBL/GenBank/DDBJ databases">
        <title>A potential novel species of Streptococcus isolated from human milk sample.</title>
        <authorList>
            <person name="Nguyen H.V."/>
            <person name="Trinh A.T.V."/>
            <person name="Hoang A.T.L."/>
            <person name="Bui L.N.H."/>
            <person name="Tran Q.T.L."/>
            <person name="Trinh T."/>
        </authorList>
    </citation>
    <scope>NUCLEOTIDE SEQUENCE [LARGE SCALE GENOMIC DNA]</scope>
    <source>
        <strain evidence="2 3">VTCC 12812</strain>
    </source>
</reference>
<protein>
    <submittedName>
        <fullName evidence="2">Uncharacterized protein</fullName>
    </submittedName>
</protein>
<accession>A0ABT7LRK7</accession>
<dbReference type="Proteomes" id="UP001529255">
    <property type="component" value="Unassembled WGS sequence"/>
</dbReference>
<evidence type="ECO:0000313" key="2">
    <source>
        <dbReference type="EMBL" id="MDL5043281.1"/>
    </source>
</evidence>
<dbReference type="EMBL" id="JASUZV010000004">
    <property type="protein sequence ID" value="MDL5043281.1"/>
    <property type="molecule type" value="Genomic_DNA"/>
</dbReference>
<proteinExistence type="predicted"/>
<gene>
    <name evidence="2" type="ORF">QRD39_04050</name>
</gene>
<keyword evidence="1" id="KW-1133">Transmembrane helix</keyword>
<feature type="transmembrane region" description="Helical" evidence="1">
    <location>
        <begin position="12"/>
        <end position="35"/>
    </location>
</feature>
<name>A0ABT7LRK7_9STRE</name>
<comment type="caution">
    <text evidence="2">The sequence shown here is derived from an EMBL/GenBank/DDBJ whole genome shotgun (WGS) entry which is preliminary data.</text>
</comment>